<comment type="caution">
    <text evidence="1">The sequence shown here is derived from an EMBL/GenBank/DDBJ whole genome shotgun (WGS) entry which is preliminary data.</text>
</comment>
<name>Q7RAI2_PLAYO</name>
<dbReference type="InParanoid" id="Q7RAI2"/>
<evidence type="ECO:0000313" key="2">
    <source>
        <dbReference type="Proteomes" id="UP000008553"/>
    </source>
</evidence>
<proteinExistence type="predicted"/>
<dbReference type="PaxDb" id="73239-Q7RAI2"/>
<organism evidence="1 2">
    <name type="scientific">Plasmodium yoelii yoelii</name>
    <dbReference type="NCBI Taxonomy" id="73239"/>
    <lineage>
        <taxon>Eukaryota</taxon>
        <taxon>Sar</taxon>
        <taxon>Alveolata</taxon>
        <taxon>Apicomplexa</taxon>
        <taxon>Aconoidasida</taxon>
        <taxon>Haemosporida</taxon>
        <taxon>Plasmodiidae</taxon>
        <taxon>Plasmodium</taxon>
        <taxon>Plasmodium (Vinckeia)</taxon>
    </lineage>
</organism>
<reference evidence="1 2" key="1">
    <citation type="journal article" date="2002" name="Nature">
        <title>Genome sequence and comparative analysis of the model rodent malaria parasite Plasmodium yoelii yoelii.</title>
        <authorList>
            <person name="Carlton J.M."/>
            <person name="Angiuoli S.V."/>
            <person name="Suh B.B."/>
            <person name="Kooij T.W."/>
            <person name="Pertea M."/>
            <person name="Silva J.C."/>
            <person name="Ermolaeva M.D."/>
            <person name="Allen J.E."/>
            <person name="Selengut J.D."/>
            <person name="Koo H.L."/>
            <person name="Peterson J.D."/>
            <person name="Pop M."/>
            <person name="Kosack D.S."/>
            <person name="Shumway M.F."/>
            <person name="Bidwell S.L."/>
            <person name="Shallom S.J."/>
            <person name="van Aken S.E."/>
            <person name="Riedmuller S.B."/>
            <person name="Feldblyum T.V."/>
            <person name="Cho J.K."/>
            <person name="Quackenbush J."/>
            <person name="Sedegah M."/>
            <person name="Shoaibi A."/>
            <person name="Cummings L.M."/>
            <person name="Florens L."/>
            <person name="Yates J.R."/>
            <person name="Raine J.D."/>
            <person name="Sinden R.E."/>
            <person name="Harris M.A."/>
            <person name="Cunningham D.A."/>
            <person name="Preiser P.R."/>
            <person name="Bergman L.W."/>
            <person name="Vaidya A.B."/>
            <person name="van Lin L.H."/>
            <person name="Janse C.J."/>
            <person name="Waters A.P."/>
            <person name="Smith H.O."/>
            <person name="White O.R."/>
            <person name="Salzberg S.L."/>
            <person name="Venter J.C."/>
            <person name="Fraser C.M."/>
            <person name="Hoffman S.L."/>
            <person name="Gardner M.J."/>
            <person name="Carucci D.J."/>
        </authorList>
    </citation>
    <scope>NUCLEOTIDE SEQUENCE [LARGE SCALE GENOMIC DNA]</scope>
    <source>
        <strain evidence="1 2">17XNL</strain>
    </source>
</reference>
<accession>Q7RAI2</accession>
<gene>
    <name evidence="1" type="ORF">PY06518</name>
</gene>
<keyword evidence="2" id="KW-1185">Reference proteome</keyword>
<dbReference type="Proteomes" id="UP000008553">
    <property type="component" value="Unassembled WGS sequence"/>
</dbReference>
<dbReference type="AlphaFoldDB" id="Q7RAI2"/>
<feature type="non-terminal residue" evidence="1">
    <location>
        <position position="1"/>
    </location>
</feature>
<sequence>GKMFYIKKNPLSKKFCKTMGKYIKAIILI</sequence>
<dbReference type="EMBL" id="AABL01002210">
    <property type="protein sequence ID" value="EAA18744.1"/>
    <property type="molecule type" value="Genomic_DNA"/>
</dbReference>
<evidence type="ECO:0000313" key="1">
    <source>
        <dbReference type="EMBL" id="EAA18744.1"/>
    </source>
</evidence>
<protein>
    <submittedName>
        <fullName evidence="1">Uncharacterized protein</fullName>
    </submittedName>
</protein>